<keyword evidence="1 3" id="KW-0378">Hydrolase</keyword>
<proteinExistence type="predicted"/>
<dbReference type="STRING" id="1682113.A7U43_19640"/>
<sequence>MDDDVMAGRLDPALRHLVAARTDLSAEQLLSVRAMLNRRRADGAAGIDTAGVDIEDAVVGGVVPVRIYRGGTDGVLVYCHGGAFVLGNLDTDHLQCVELARRAAVTVVSVDYRLAPEHPYPAAIDDALAVLRWAAASAPGWGIDADRLAVAGSSAGGALAAGLAQCAAQGSAPPIRIQLLHQPALDDGLTPSKQEFDSTPGFDGPAAVLMWQYYLAGASPSPGAVPARVADLTGLAPAFISCSELDPLRDEAVDYALRLMWGAVSTELHVLARTCHGFDSLLPQWETSRQLFGLQAAALRRALTLS</sequence>
<dbReference type="EMBL" id="CP015596">
    <property type="protein sequence ID" value="ANE83091.1"/>
    <property type="molecule type" value="Genomic_DNA"/>
</dbReference>
<dbReference type="Pfam" id="PF07859">
    <property type="entry name" value="Abhydrolase_3"/>
    <property type="match status" value="1"/>
</dbReference>
<evidence type="ECO:0000313" key="3">
    <source>
        <dbReference type="EMBL" id="ANE83091.1"/>
    </source>
</evidence>
<evidence type="ECO:0000256" key="1">
    <source>
        <dbReference type="ARBA" id="ARBA00022801"/>
    </source>
</evidence>
<name>A0A172UVE7_9MYCO</name>
<dbReference type="KEGG" id="madi:A7U43_19640"/>
<protein>
    <submittedName>
        <fullName evidence="3">Alpha/beta hydrolase</fullName>
    </submittedName>
</protein>
<reference evidence="3 4" key="1">
    <citation type="submission" date="2016-05" db="EMBL/GenBank/DDBJ databases">
        <title>Complete genome sequence of a phthalic acid esters degrading Mycobacterium sp. YC-RL4.</title>
        <authorList>
            <person name="Ren L."/>
            <person name="Fan S."/>
            <person name="Ruth N."/>
            <person name="Jia Y."/>
            <person name="Wang J."/>
            <person name="Qiao C."/>
        </authorList>
    </citation>
    <scope>NUCLEOTIDE SEQUENCE [LARGE SCALE GENOMIC DNA]</scope>
    <source>
        <strain evidence="3 4">YC-RL4</strain>
    </source>
</reference>
<evidence type="ECO:0000313" key="4">
    <source>
        <dbReference type="Proteomes" id="UP000077143"/>
    </source>
</evidence>
<dbReference type="InterPro" id="IPR029058">
    <property type="entry name" value="AB_hydrolase_fold"/>
</dbReference>
<gene>
    <name evidence="3" type="ORF">A7U43_19640</name>
</gene>
<dbReference type="RefSeq" id="WP_068003230.1">
    <property type="nucleotide sequence ID" value="NZ_CP015596.1"/>
</dbReference>
<dbReference type="GO" id="GO:0016787">
    <property type="term" value="F:hydrolase activity"/>
    <property type="evidence" value="ECO:0007669"/>
    <property type="project" value="UniProtKB-KW"/>
</dbReference>
<dbReference type="InterPro" id="IPR050300">
    <property type="entry name" value="GDXG_lipolytic_enzyme"/>
</dbReference>
<feature type="domain" description="Alpha/beta hydrolase fold-3" evidence="2">
    <location>
        <begin position="76"/>
        <end position="278"/>
    </location>
</feature>
<dbReference type="PANTHER" id="PTHR48081">
    <property type="entry name" value="AB HYDROLASE SUPERFAMILY PROTEIN C4A8.06C"/>
    <property type="match status" value="1"/>
</dbReference>
<dbReference type="Gene3D" id="3.40.50.1820">
    <property type="entry name" value="alpha/beta hydrolase"/>
    <property type="match status" value="1"/>
</dbReference>
<keyword evidence="4" id="KW-1185">Reference proteome</keyword>
<organism evidence="3 4">
    <name type="scientific">Mycobacterium adipatum</name>
    <dbReference type="NCBI Taxonomy" id="1682113"/>
    <lineage>
        <taxon>Bacteria</taxon>
        <taxon>Bacillati</taxon>
        <taxon>Actinomycetota</taxon>
        <taxon>Actinomycetes</taxon>
        <taxon>Mycobacteriales</taxon>
        <taxon>Mycobacteriaceae</taxon>
        <taxon>Mycobacterium</taxon>
    </lineage>
</organism>
<dbReference type="Proteomes" id="UP000077143">
    <property type="component" value="Chromosome"/>
</dbReference>
<dbReference type="AlphaFoldDB" id="A0A172UVE7"/>
<accession>A0A172UVE7</accession>
<dbReference type="PANTHER" id="PTHR48081:SF8">
    <property type="entry name" value="ALPHA_BETA HYDROLASE FOLD-3 DOMAIN-CONTAINING PROTEIN-RELATED"/>
    <property type="match status" value="1"/>
</dbReference>
<dbReference type="InterPro" id="IPR013094">
    <property type="entry name" value="AB_hydrolase_3"/>
</dbReference>
<dbReference type="SUPFAM" id="SSF53474">
    <property type="entry name" value="alpha/beta-Hydrolases"/>
    <property type="match status" value="1"/>
</dbReference>
<dbReference type="OrthoDB" id="3181909at2"/>
<evidence type="ECO:0000259" key="2">
    <source>
        <dbReference type="Pfam" id="PF07859"/>
    </source>
</evidence>